<evidence type="ECO:0000313" key="2">
    <source>
        <dbReference type="Proteomes" id="UP000219612"/>
    </source>
</evidence>
<dbReference type="EMBL" id="OBDY01000029">
    <property type="protein sequence ID" value="SNY66016.1"/>
    <property type="molecule type" value="Genomic_DNA"/>
</dbReference>
<organism evidence="1 2">
    <name type="scientific">Paractinoplanes atraurantiacus</name>
    <dbReference type="NCBI Taxonomy" id="1036182"/>
    <lineage>
        <taxon>Bacteria</taxon>
        <taxon>Bacillati</taxon>
        <taxon>Actinomycetota</taxon>
        <taxon>Actinomycetes</taxon>
        <taxon>Micromonosporales</taxon>
        <taxon>Micromonosporaceae</taxon>
        <taxon>Paractinoplanes</taxon>
    </lineage>
</organism>
<sequence>MSGAERDVQVETGVREHLQAGETFRAAVWASRADGRTVVGMTRAEMSPWRFRRPAAEKRGVNGAPRSLAVGLDEHLRTVNDPRVLALTDQRLLVLSQRTGLFRRPSSSDQALRLRWECPRTKLASATEKAGRLRLDFTDGSSVTLLTPTAEVQPFLTAAANA</sequence>
<evidence type="ECO:0000313" key="1">
    <source>
        <dbReference type="EMBL" id="SNY66016.1"/>
    </source>
</evidence>
<dbReference type="Proteomes" id="UP000219612">
    <property type="component" value="Unassembled WGS sequence"/>
</dbReference>
<accession>A0A285K3D2</accession>
<reference evidence="1 2" key="1">
    <citation type="submission" date="2017-09" db="EMBL/GenBank/DDBJ databases">
        <authorList>
            <person name="Ehlers B."/>
            <person name="Leendertz F.H."/>
        </authorList>
    </citation>
    <scope>NUCLEOTIDE SEQUENCE [LARGE SCALE GENOMIC DNA]</scope>
    <source>
        <strain evidence="1 2">CGMCC 4.6857</strain>
    </source>
</reference>
<gene>
    <name evidence="1" type="ORF">SAMN05421748_12938</name>
</gene>
<evidence type="ECO:0008006" key="3">
    <source>
        <dbReference type="Google" id="ProtNLM"/>
    </source>
</evidence>
<protein>
    <recommendedName>
        <fullName evidence="3">PH domain-containing protein</fullName>
    </recommendedName>
</protein>
<name>A0A285K3D2_9ACTN</name>
<proteinExistence type="predicted"/>
<dbReference type="AlphaFoldDB" id="A0A285K3D2"/>
<keyword evidence="2" id="KW-1185">Reference proteome</keyword>